<evidence type="ECO:0000313" key="8">
    <source>
        <dbReference type="EMBL" id="SCM54815.1"/>
    </source>
</evidence>
<dbReference type="EMBL" id="FMIQ01000081">
    <property type="protein sequence ID" value="SCM54815.1"/>
    <property type="molecule type" value="Genomic_DNA"/>
</dbReference>
<evidence type="ECO:0000313" key="9">
    <source>
        <dbReference type="Proteomes" id="UP000094844"/>
    </source>
</evidence>
<evidence type="ECO:0000256" key="4">
    <source>
        <dbReference type="ARBA" id="ARBA00022989"/>
    </source>
</evidence>
<feature type="domain" description="ABC-2 type transporter transmembrane" evidence="7">
    <location>
        <begin position="33"/>
        <end position="369"/>
    </location>
</feature>
<dbReference type="GO" id="GO:0005886">
    <property type="term" value="C:plasma membrane"/>
    <property type="evidence" value="ECO:0007669"/>
    <property type="project" value="UniProtKB-SubCell"/>
</dbReference>
<dbReference type="PANTHER" id="PTHR30294">
    <property type="entry name" value="MEMBRANE COMPONENT OF ABC TRANSPORTER YHHJ-RELATED"/>
    <property type="match status" value="1"/>
</dbReference>
<keyword evidence="4 6" id="KW-1133">Transmembrane helix</keyword>
<reference evidence="8 9" key="1">
    <citation type="submission" date="2016-09" db="EMBL/GenBank/DDBJ databases">
        <authorList>
            <person name="Capua I."/>
            <person name="De Benedictis P."/>
            <person name="Joannis T."/>
            <person name="Lombin L.H."/>
            <person name="Cattoli G."/>
        </authorList>
    </citation>
    <scope>NUCLEOTIDE SEQUENCE [LARGE SCALE GENOMIC DNA]</scope>
    <source>
        <strain evidence="8 9">GB001</strain>
    </source>
</reference>
<dbReference type="InterPro" id="IPR013525">
    <property type="entry name" value="ABC2_TM"/>
</dbReference>
<dbReference type="Pfam" id="PF12698">
    <property type="entry name" value="ABC2_membrane_3"/>
    <property type="match status" value="1"/>
</dbReference>
<keyword evidence="3 6" id="KW-0812">Transmembrane</keyword>
<dbReference type="InterPro" id="IPR051449">
    <property type="entry name" value="ABC-2_transporter_component"/>
</dbReference>
<evidence type="ECO:0000256" key="2">
    <source>
        <dbReference type="ARBA" id="ARBA00022475"/>
    </source>
</evidence>
<dbReference type="Gene3D" id="3.40.1710.10">
    <property type="entry name" value="abc type-2 transporter like domain"/>
    <property type="match status" value="1"/>
</dbReference>
<accession>A0A1C6Z6Z1</accession>
<feature type="transmembrane region" description="Helical" evidence="6">
    <location>
        <begin position="264"/>
        <end position="287"/>
    </location>
</feature>
<dbReference type="AlphaFoldDB" id="A0A1C6Z6Z1"/>
<evidence type="ECO:0000256" key="3">
    <source>
        <dbReference type="ARBA" id="ARBA00022692"/>
    </source>
</evidence>
<keyword evidence="2" id="KW-1003">Cell membrane</keyword>
<evidence type="ECO:0000256" key="5">
    <source>
        <dbReference type="ARBA" id="ARBA00023136"/>
    </source>
</evidence>
<dbReference type="GO" id="GO:0140359">
    <property type="term" value="F:ABC-type transporter activity"/>
    <property type="evidence" value="ECO:0007669"/>
    <property type="project" value="InterPro"/>
</dbReference>
<keyword evidence="5 6" id="KW-0472">Membrane</keyword>
<comment type="subcellular location">
    <subcellularLocation>
        <location evidence="1">Cell membrane</location>
        <topology evidence="1">Multi-pass membrane protein</topology>
    </subcellularLocation>
</comment>
<evidence type="ECO:0000259" key="7">
    <source>
        <dbReference type="Pfam" id="PF12698"/>
    </source>
</evidence>
<dbReference type="RefSeq" id="WP_072310416.1">
    <property type="nucleotide sequence ID" value="NZ_FMIQ01000081.1"/>
</dbReference>
<dbReference type="Proteomes" id="UP000094844">
    <property type="component" value="Unassembled WGS sequence"/>
</dbReference>
<evidence type="ECO:0000256" key="1">
    <source>
        <dbReference type="ARBA" id="ARBA00004651"/>
    </source>
</evidence>
<feature type="transmembrane region" description="Helical" evidence="6">
    <location>
        <begin position="190"/>
        <end position="213"/>
    </location>
</feature>
<organism evidence="8 9">
    <name type="scientific">Hafnia alvei</name>
    <dbReference type="NCBI Taxonomy" id="569"/>
    <lineage>
        <taxon>Bacteria</taxon>
        <taxon>Pseudomonadati</taxon>
        <taxon>Pseudomonadota</taxon>
        <taxon>Gammaproteobacteria</taxon>
        <taxon>Enterobacterales</taxon>
        <taxon>Hafniaceae</taxon>
        <taxon>Hafnia</taxon>
    </lineage>
</organism>
<protein>
    <submittedName>
        <fullName evidence="8">ABC-2 type transport system permease protein</fullName>
    </submittedName>
</protein>
<dbReference type="PANTHER" id="PTHR30294:SF47">
    <property type="entry name" value="INNER MEMBRANE TRANSPORT PERMEASE YHHJ"/>
    <property type="match status" value="1"/>
</dbReference>
<evidence type="ECO:0000256" key="6">
    <source>
        <dbReference type="SAM" id="Phobius"/>
    </source>
</evidence>
<gene>
    <name evidence="8" type="ORF">BN1044_04326</name>
</gene>
<dbReference type="OrthoDB" id="5592991at2"/>
<feature type="transmembrane region" description="Helical" evidence="6">
    <location>
        <begin position="29"/>
        <end position="49"/>
    </location>
</feature>
<feature type="transmembrane region" description="Helical" evidence="6">
    <location>
        <begin position="346"/>
        <end position="369"/>
    </location>
</feature>
<sequence length="386" mass="43204">MVMETIKTNLGIYFYLSIKEIKIAFKKPIYHWLCWIFPLLLFTLLNASFSSGTLLDIPVAVVDIDHSPLSKRITRELNAASHAQIKSFNDNLEQAKLALEHGDVYAVLYIPFDLEKNVLAGKSPSVLFLYNALFYASGSYSSQDFSGLISEINSTYRPIVNAQNEHQGIKLSALHLVYSSLFNPSGSFVYYQQFAATIHLLQLFVITTTIYILGGTLKTNSIIGFNMMIMCKIIPYTVIFTLLLVVELAILITHSGAKVNGNPLYIICVGFCYVLAAQSLGLILYTLTPSTNMAFTLIGLLVSIALSFSGLVMPEFSLTIIGKVISEMEPLTHALKTMFDIFLRHISAQTVLKSCAILTIYPIITFILIRRRLYLRIKRNPRGHYA</sequence>
<name>A0A1C6Z6Z1_HAFAL</name>
<proteinExistence type="predicted"/>
<feature type="transmembrane region" description="Helical" evidence="6">
    <location>
        <begin position="233"/>
        <end position="252"/>
    </location>
</feature>
<feature type="transmembrane region" description="Helical" evidence="6">
    <location>
        <begin position="294"/>
        <end position="313"/>
    </location>
</feature>